<dbReference type="Proteomes" id="UP000199005">
    <property type="component" value="Unassembled WGS sequence"/>
</dbReference>
<dbReference type="STRING" id="170623.SAMN04244579_00671"/>
<dbReference type="InterPro" id="IPR027443">
    <property type="entry name" value="IPNS-like_sf"/>
</dbReference>
<evidence type="ECO:0000259" key="4">
    <source>
        <dbReference type="Pfam" id="PF05118"/>
    </source>
</evidence>
<dbReference type="PANTHER" id="PTHR46332:SF5">
    <property type="entry name" value="ASPARTATE BETA-HYDROXYLASE DOMAIN CONTAINING 2"/>
    <property type="match status" value="1"/>
</dbReference>
<keyword evidence="3" id="KW-0560">Oxidoreductase</keyword>
<dbReference type="InterPro" id="IPR007803">
    <property type="entry name" value="Asp/Arg/Pro-Hydrxlase"/>
</dbReference>
<dbReference type="Gene3D" id="2.60.120.330">
    <property type="entry name" value="B-lactam Antibiotic, Isopenicillin N Synthase, Chain"/>
    <property type="match status" value="1"/>
</dbReference>
<evidence type="ECO:0000313" key="6">
    <source>
        <dbReference type="Proteomes" id="UP000199005"/>
    </source>
</evidence>
<name>A0A1H6QUD7_9GAMM</name>
<accession>A0A1H6QUD7</accession>
<feature type="domain" description="Aspartyl/asparaginy/proline hydroxylase" evidence="4">
    <location>
        <begin position="59"/>
        <end position="215"/>
    </location>
</feature>
<sequence length="256" mass="29139">MSDAALAGVVKADKVKRSLLYRAGKKLRPLFNRLLARNSLVGDPEAFDKQQFPWTAELEAHWPAIRAEFDQLMQRNTPIPALRDISPDHRRIAKDHNWHSFFLWGYGYRIEEGCRLCPQTAQALSVVPDLNSAFFSILGPGAHIPLHTGVTKRIITCHLALVVPEAKEDCRIQVGNETLYWEPGQCMVFDDTYPHEVWNDTNQTRAVLLIQFKRPLRLPGRLLGDLFIGAIRRSPFVQEARNNLAAWSRAHKLLDG</sequence>
<reference evidence="5 6" key="1">
    <citation type="submission" date="2016-10" db="EMBL/GenBank/DDBJ databases">
        <authorList>
            <person name="de Groot N.N."/>
        </authorList>
    </citation>
    <scope>NUCLEOTIDE SEQUENCE [LARGE SCALE GENOMIC DNA]</scope>
    <source>
        <strain evidence="5 6">DSM 1041</strain>
    </source>
</reference>
<gene>
    <name evidence="5" type="ORF">SAMN04244579_00671</name>
</gene>
<evidence type="ECO:0000256" key="1">
    <source>
        <dbReference type="ARBA" id="ARBA00007730"/>
    </source>
</evidence>
<dbReference type="EMBL" id="FNYO01000006">
    <property type="protein sequence ID" value="SEI47311.1"/>
    <property type="molecule type" value="Genomic_DNA"/>
</dbReference>
<dbReference type="GO" id="GO:0016020">
    <property type="term" value="C:membrane"/>
    <property type="evidence" value="ECO:0007669"/>
    <property type="project" value="TreeGrafter"/>
</dbReference>
<evidence type="ECO:0000256" key="2">
    <source>
        <dbReference type="ARBA" id="ARBA00022964"/>
    </source>
</evidence>
<dbReference type="InterPro" id="IPR051821">
    <property type="entry name" value="Asp/Asn_beta-hydroxylase"/>
</dbReference>
<evidence type="ECO:0000313" key="5">
    <source>
        <dbReference type="EMBL" id="SEI47311.1"/>
    </source>
</evidence>
<protein>
    <submittedName>
        <fullName evidence="5">Beta-hydroxylase</fullName>
    </submittedName>
</protein>
<dbReference type="Pfam" id="PF05118">
    <property type="entry name" value="Asp_Arg_Hydrox"/>
    <property type="match status" value="1"/>
</dbReference>
<evidence type="ECO:0000256" key="3">
    <source>
        <dbReference type="ARBA" id="ARBA00023002"/>
    </source>
</evidence>
<dbReference type="RefSeq" id="WP_090897208.1">
    <property type="nucleotide sequence ID" value="NZ_FNYO01000006.1"/>
</dbReference>
<keyword evidence="2" id="KW-0223">Dioxygenase</keyword>
<proteinExistence type="inferred from homology"/>
<dbReference type="AlphaFoldDB" id="A0A1H6QUD7"/>
<organism evidence="5 6">
    <name type="scientific">Azotobacter beijerinckii</name>
    <dbReference type="NCBI Taxonomy" id="170623"/>
    <lineage>
        <taxon>Bacteria</taxon>
        <taxon>Pseudomonadati</taxon>
        <taxon>Pseudomonadota</taxon>
        <taxon>Gammaproteobacteria</taxon>
        <taxon>Pseudomonadales</taxon>
        <taxon>Pseudomonadaceae</taxon>
        <taxon>Azotobacter</taxon>
    </lineage>
</organism>
<comment type="similarity">
    <text evidence="1">Belongs to the aspartyl/asparaginyl beta-hydroxylase family.</text>
</comment>
<dbReference type="GO" id="GO:0051213">
    <property type="term" value="F:dioxygenase activity"/>
    <property type="evidence" value="ECO:0007669"/>
    <property type="project" value="UniProtKB-KW"/>
</dbReference>
<dbReference type="PANTHER" id="PTHR46332">
    <property type="entry name" value="ASPARTATE BETA-HYDROXYLASE DOMAIN-CONTAINING PROTEIN 2"/>
    <property type="match status" value="1"/>
</dbReference>
<dbReference type="SUPFAM" id="SSF51197">
    <property type="entry name" value="Clavaminate synthase-like"/>
    <property type="match status" value="1"/>
</dbReference>